<feature type="domain" description="Histidine kinase/HSP90-like ATPase" evidence="7">
    <location>
        <begin position="514"/>
        <end position="625"/>
    </location>
</feature>
<evidence type="ECO:0000256" key="2">
    <source>
        <dbReference type="ARBA" id="ARBA00012438"/>
    </source>
</evidence>
<evidence type="ECO:0000256" key="5">
    <source>
        <dbReference type="ARBA" id="ARBA00022777"/>
    </source>
</evidence>
<evidence type="ECO:0000256" key="4">
    <source>
        <dbReference type="ARBA" id="ARBA00022679"/>
    </source>
</evidence>
<protein>
    <recommendedName>
        <fullName evidence="2">histidine kinase</fullName>
        <ecNumber evidence="2">2.7.13.3</ecNumber>
    </recommendedName>
</protein>
<reference evidence="8" key="1">
    <citation type="submission" date="2021-01" db="EMBL/GenBank/DDBJ databases">
        <title>Whole genome shotgun sequence of Virgisporangium aliadipatigenens NBRC 105644.</title>
        <authorList>
            <person name="Komaki H."/>
            <person name="Tamura T."/>
        </authorList>
    </citation>
    <scope>NUCLEOTIDE SEQUENCE</scope>
    <source>
        <strain evidence="8">NBRC 105644</strain>
    </source>
</reference>
<dbReference type="EC" id="2.7.13.3" evidence="2"/>
<feature type="compositionally biased region" description="Basic and acidic residues" evidence="6">
    <location>
        <begin position="629"/>
        <end position="640"/>
    </location>
</feature>
<evidence type="ECO:0000313" key="9">
    <source>
        <dbReference type="Proteomes" id="UP000619260"/>
    </source>
</evidence>
<keyword evidence="4" id="KW-0808">Transferase</keyword>
<evidence type="ECO:0000313" key="8">
    <source>
        <dbReference type="EMBL" id="GIJ51866.1"/>
    </source>
</evidence>
<evidence type="ECO:0000259" key="7">
    <source>
        <dbReference type="SMART" id="SM00387"/>
    </source>
</evidence>
<dbReference type="SMART" id="SM00387">
    <property type="entry name" value="HATPase_c"/>
    <property type="match status" value="1"/>
</dbReference>
<dbReference type="SUPFAM" id="SSF55874">
    <property type="entry name" value="ATPase domain of HSP90 chaperone/DNA topoisomerase II/histidine kinase"/>
    <property type="match status" value="1"/>
</dbReference>
<dbReference type="PANTHER" id="PTHR45436">
    <property type="entry name" value="SENSOR HISTIDINE KINASE YKOH"/>
    <property type="match status" value="1"/>
</dbReference>
<dbReference type="EMBL" id="BOPF01000056">
    <property type="protein sequence ID" value="GIJ51866.1"/>
    <property type="molecule type" value="Genomic_DNA"/>
</dbReference>
<feature type="compositionally biased region" description="Pro residues" evidence="6">
    <location>
        <begin position="761"/>
        <end position="774"/>
    </location>
</feature>
<dbReference type="GO" id="GO:0005886">
    <property type="term" value="C:plasma membrane"/>
    <property type="evidence" value="ECO:0007669"/>
    <property type="project" value="TreeGrafter"/>
</dbReference>
<dbReference type="GO" id="GO:0004673">
    <property type="term" value="F:protein histidine kinase activity"/>
    <property type="evidence" value="ECO:0007669"/>
    <property type="project" value="UniProtKB-EC"/>
</dbReference>
<feature type="region of interest" description="Disordered" evidence="6">
    <location>
        <begin position="697"/>
        <end position="947"/>
    </location>
</feature>
<accession>A0A8J4DVW1</accession>
<keyword evidence="3" id="KW-0597">Phosphoprotein</keyword>
<dbReference type="Gene3D" id="6.10.340.10">
    <property type="match status" value="1"/>
</dbReference>
<organism evidence="8 9">
    <name type="scientific">Virgisporangium aliadipatigenens</name>
    <dbReference type="NCBI Taxonomy" id="741659"/>
    <lineage>
        <taxon>Bacteria</taxon>
        <taxon>Bacillati</taxon>
        <taxon>Actinomycetota</taxon>
        <taxon>Actinomycetes</taxon>
        <taxon>Micromonosporales</taxon>
        <taxon>Micromonosporaceae</taxon>
        <taxon>Virgisporangium</taxon>
    </lineage>
</organism>
<proteinExistence type="predicted"/>
<comment type="caution">
    <text evidence="8">The sequence shown here is derived from an EMBL/GenBank/DDBJ whole genome shotgun (WGS) entry which is preliminary data.</text>
</comment>
<dbReference type="RefSeq" id="WP_203905259.1">
    <property type="nucleotide sequence ID" value="NZ_BOPF01000056.1"/>
</dbReference>
<dbReference type="InterPro" id="IPR050428">
    <property type="entry name" value="TCS_sensor_his_kinase"/>
</dbReference>
<evidence type="ECO:0000256" key="6">
    <source>
        <dbReference type="SAM" id="MobiDB-lite"/>
    </source>
</evidence>
<dbReference type="InterPro" id="IPR036890">
    <property type="entry name" value="HATPase_C_sf"/>
</dbReference>
<keyword evidence="9" id="KW-1185">Reference proteome</keyword>
<evidence type="ECO:0000256" key="1">
    <source>
        <dbReference type="ARBA" id="ARBA00000085"/>
    </source>
</evidence>
<dbReference type="Pfam" id="PF08376">
    <property type="entry name" value="NIT"/>
    <property type="match status" value="1"/>
</dbReference>
<dbReference type="PANTHER" id="PTHR45436:SF5">
    <property type="entry name" value="SENSOR HISTIDINE KINASE TRCS"/>
    <property type="match status" value="1"/>
</dbReference>
<feature type="compositionally biased region" description="Polar residues" evidence="6">
    <location>
        <begin position="703"/>
        <end position="728"/>
    </location>
</feature>
<name>A0A8J4DVW1_9ACTN</name>
<gene>
    <name evidence="8" type="ORF">Val02_87520</name>
</gene>
<dbReference type="Gene3D" id="3.30.565.10">
    <property type="entry name" value="Histidine kinase-like ATPase, C-terminal domain"/>
    <property type="match status" value="1"/>
</dbReference>
<feature type="region of interest" description="Disordered" evidence="6">
    <location>
        <begin position="628"/>
        <end position="661"/>
    </location>
</feature>
<dbReference type="Pfam" id="PF02518">
    <property type="entry name" value="HATPase_c"/>
    <property type="match status" value="1"/>
</dbReference>
<dbReference type="AlphaFoldDB" id="A0A8J4DVW1"/>
<dbReference type="InterPro" id="IPR013587">
    <property type="entry name" value="Nitrate/nitrite_sensing"/>
</dbReference>
<dbReference type="Proteomes" id="UP000619260">
    <property type="component" value="Unassembled WGS sequence"/>
</dbReference>
<comment type="catalytic activity">
    <reaction evidence="1">
        <text>ATP + protein L-histidine = ADP + protein N-phospho-L-histidine.</text>
        <dbReference type="EC" id="2.7.13.3"/>
    </reaction>
</comment>
<dbReference type="InterPro" id="IPR003594">
    <property type="entry name" value="HATPase_dom"/>
</dbReference>
<evidence type="ECO:0000256" key="3">
    <source>
        <dbReference type="ARBA" id="ARBA00022553"/>
    </source>
</evidence>
<feature type="compositionally biased region" description="Low complexity" evidence="6">
    <location>
        <begin position="794"/>
        <end position="840"/>
    </location>
</feature>
<sequence length="947" mass="98091">MRNRSRSIRRNIAVLLVPPFVSLVALWIFATTLAAGSALDLLNANSVYQDAGKPAEAMVVKMQEERRLSQAYLAGNRNDARKLTEARTATDRAIADFRAKAGSDTLADADALLKPAVKGLLDATVTFVAAREQIDGGQIDRGAAMKAQTQSIDAAYRLFAALPSATEREVSRDARTSVQLSRARELLHQEDALLAGILVAGKFQAGEPAQWAQAVGAQRFLYAEVLPEVHRSSRPAFQKIFASDAGKQLKAFEDKLLNEARVGGPVPADVAAGWADTFGQVAQELRRAEFAAGESVVERATPAGIAVLLRLAGAALLGLLAITISVIVSVRVGRSLVRRLTGLRGSAETLAQERLPSVVARLRAGETVDVAAESPPLDLGSDEIGAVGAAFNRVQRTAVESAVQEARLRAGLSNVFLNIARRSQTLLHRQLTLLDKMERRAADPHELEDLFRIDHLATRMRRHAEDLVILAGAAPGRGWRHPVPLVDVVRGAVSEVEDYARVTVAVPETSVAGRAVADVIHLLAELIENATSFSPPHTKVQVGGDLVPNGLAIEIEDRGLGMAAEAIDDANQRLAGVPEFDPSNSARLGLLVVGILAGRHGIRVTLRPSPYGGVTAIVLIPPDLIGGTPRRELPSADRAPDPAPNGGPSTVDGRVPASRTPLDERSAIDLVANEITLTDLPPIVDGLPVDAAVSPTGVAASPTGVSSPTAVSSPTGGASPTGFASPTASARDGKRVPGSAEPMGTLLPGTLPSGAVDPASAPAPLPDIDLPPLPSRRRSAPTPASIPTGPPAAPARTAASAPTPTAASAPVSAPASTPAGAPVSAPASAPTSAPVEAAAGDGATVVDPAPAEAGTAVEAESDDDGLLPRRRRQENLPPQLRDGPPPPLTSLSGESEADDEPTTRSPAEVLAMMSALQAGLARGRREAGGIVPSDPPASTGDAEGDHQ</sequence>
<dbReference type="GO" id="GO:0000160">
    <property type="term" value="P:phosphorelay signal transduction system"/>
    <property type="evidence" value="ECO:0007669"/>
    <property type="project" value="TreeGrafter"/>
</dbReference>
<keyword evidence="5 8" id="KW-0418">Kinase</keyword>